<gene>
    <name evidence="2" type="ORF">LNTAR_06264</name>
    <name evidence="1" type="ORF">LNTAR_19162</name>
</gene>
<protein>
    <submittedName>
        <fullName evidence="2">Uncharacterized protein</fullName>
    </submittedName>
</protein>
<dbReference type="AlphaFoldDB" id="A6DN79"/>
<dbReference type="Proteomes" id="UP000004947">
    <property type="component" value="Unassembled WGS sequence"/>
</dbReference>
<evidence type="ECO:0000313" key="1">
    <source>
        <dbReference type="EMBL" id="EDM25948.1"/>
    </source>
</evidence>
<dbReference type="EMBL" id="ABCK01000013">
    <property type="protein sequence ID" value="EDM26827.1"/>
    <property type="molecule type" value="Genomic_DNA"/>
</dbReference>
<dbReference type="RefSeq" id="WP_007279322.1">
    <property type="nucleotide sequence ID" value="NZ_ABCK01000013.1"/>
</dbReference>
<dbReference type="EMBL" id="ABCK01000021">
    <property type="protein sequence ID" value="EDM25948.1"/>
    <property type="molecule type" value="Genomic_DNA"/>
</dbReference>
<comment type="caution">
    <text evidence="2">The sequence shown here is derived from an EMBL/GenBank/DDBJ whole genome shotgun (WGS) entry which is preliminary data.</text>
</comment>
<sequence>MIRLEIKPHIGIGPILLGSTKEEARTALSQIGFELEHSIDVMDYFCNSGIQIEYSKTGIVEFIGTSCEPNHFTVIYNDVNVFNTKATELFELINQNESELKPYNDYEFMFPDQIITLWDAQEQYDRYENESRVIWAQVGLGNESYKKEVEEIIND</sequence>
<reference evidence="2 3" key="2">
    <citation type="journal article" date="2010" name="J. Bacteriol.">
        <title>Genome sequence of Lentisphaera araneosa HTCC2155T, the type species of the order Lentisphaerales in the phylum Lentisphaerae.</title>
        <authorList>
            <person name="Thrash J.C."/>
            <person name="Cho J.C."/>
            <person name="Vergin K.L."/>
            <person name="Morris R.M."/>
            <person name="Giovannoni S.J."/>
        </authorList>
    </citation>
    <scope>NUCLEOTIDE SEQUENCE [LARGE SCALE GENOMIC DNA]</scope>
    <source>
        <strain evidence="2 3">HTCC2155</strain>
    </source>
</reference>
<organism evidence="2 3">
    <name type="scientific">Lentisphaera araneosa HTCC2155</name>
    <dbReference type="NCBI Taxonomy" id="313628"/>
    <lineage>
        <taxon>Bacteria</taxon>
        <taxon>Pseudomonadati</taxon>
        <taxon>Lentisphaerota</taxon>
        <taxon>Lentisphaeria</taxon>
        <taxon>Lentisphaerales</taxon>
        <taxon>Lentisphaeraceae</taxon>
        <taxon>Lentisphaera</taxon>
    </lineage>
</organism>
<reference evidence="2" key="1">
    <citation type="submission" date="2007-06" db="EMBL/GenBank/DDBJ databases">
        <authorList>
            <person name="Giovannoni S."/>
            <person name="Cho J.-C."/>
            <person name="Ferriera S."/>
            <person name="Johnson J."/>
            <person name="Kravitz S."/>
            <person name="Beeson K."/>
            <person name="Sutton G."/>
            <person name="Rogers Y.-H."/>
            <person name="Friedman R."/>
            <person name="Frazier M."/>
            <person name="Venter J.C."/>
        </authorList>
    </citation>
    <scope>NUCLEOTIDE SEQUENCE</scope>
    <source>
        <strain evidence="2">HTCC2155</strain>
    </source>
</reference>
<proteinExistence type="predicted"/>
<dbReference type="eggNOG" id="ENOG503385E">
    <property type="taxonomic scope" value="Bacteria"/>
</dbReference>
<keyword evidence="3" id="KW-1185">Reference proteome</keyword>
<dbReference type="OrthoDB" id="6861218at2"/>
<evidence type="ECO:0000313" key="3">
    <source>
        <dbReference type="Proteomes" id="UP000004947"/>
    </source>
</evidence>
<name>A6DN79_9BACT</name>
<evidence type="ECO:0000313" key="2">
    <source>
        <dbReference type="EMBL" id="EDM26827.1"/>
    </source>
</evidence>
<accession>A6DN79</accession>